<evidence type="ECO:0000313" key="1">
    <source>
        <dbReference type="EMBL" id="GFO18936.1"/>
    </source>
</evidence>
<protein>
    <submittedName>
        <fullName evidence="1">Uncharacterized protein</fullName>
    </submittedName>
</protein>
<organism evidence="1 2">
    <name type="scientific">Plakobranchus ocellatus</name>
    <dbReference type="NCBI Taxonomy" id="259542"/>
    <lineage>
        <taxon>Eukaryota</taxon>
        <taxon>Metazoa</taxon>
        <taxon>Spiralia</taxon>
        <taxon>Lophotrochozoa</taxon>
        <taxon>Mollusca</taxon>
        <taxon>Gastropoda</taxon>
        <taxon>Heterobranchia</taxon>
        <taxon>Euthyneura</taxon>
        <taxon>Panpulmonata</taxon>
        <taxon>Sacoglossa</taxon>
        <taxon>Placobranchoidea</taxon>
        <taxon>Plakobranchidae</taxon>
        <taxon>Plakobranchus</taxon>
    </lineage>
</organism>
<dbReference type="Proteomes" id="UP000735302">
    <property type="component" value="Unassembled WGS sequence"/>
</dbReference>
<accession>A0AAV4BEU9</accession>
<name>A0AAV4BEU9_9GAST</name>
<comment type="caution">
    <text evidence="1">The sequence shown here is derived from an EMBL/GenBank/DDBJ whole genome shotgun (WGS) entry which is preliminary data.</text>
</comment>
<reference evidence="1 2" key="1">
    <citation type="journal article" date="2021" name="Elife">
        <title>Chloroplast acquisition without the gene transfer in kleptoplastic sea slugs, Plakobranchus ocellatus.</title>
        <authorList>
            <person name="Maeda T."/>
            <person name="Takahashi S."/>
            <person name="Yoshida T."/>
            <person name="Shimamura S."/>
            <person name="Takaki Y."/>
            <person name="Nagai Y."/>
            <person name="Toyoda A."/>
            <person name="Suzuki Y."/>
            <person name="Arimoto A."/>
            <person name="Ishii H."/>
            <person name="Satoh N."/>
            <person name="Nishiyama T."/>
            <person name="Hasebe M."/>
            <person name="Maruyama T."/>
            <person name="Minagawa J."/>
            <person name="Obokata J."/>
            <person name="Shigenobu S."/>
        </authorList>
    </citation>
    <scope>NUCLEOTIDE SEQUENCE [LARGE SCALE GENOMIC DNA]</scope>
</reference>
<gene>
    <name evidence="1" type="ORF">PoB_004544100</name>
</gene>
<proteinExistence type="predicted"/>
<sequence>MVRGSTQTLDAPQLAPCLEFSRGEQVALSLTMACGQPKCAKSSTNLQGRVERRNISLGGSEGRCPADAGAGVRDSSNIPPYCCR</sequence>
<dbReference type="EMBL" id="BLXT01004995">
    <property type="protein sequence ID" value="GFO18936.1"/>
    <property type="molecule type" value="Genomic_DNA"/>
</dbReference>
<dbReference type="AlphaFoldDB" id="A0AAV4BEU9"/>
<keyword evidence="2" id="KW-1185">Reference proteome</keyword>
<evidence type="ECO:0000313" key="2">
    <source>
        <dbReference type="Proteomes" id="UP000735302"/>
    </source>
</evidence>